<dbReference type="RefSeq" id="WP_204680104.1">
    <property type="nucleotide sequence ID" value="NZ_BSNR01000003.1"/>
</dbReference>
<evidence type="ECO:0000259" key="1">
    <source>
        <dbReference type="Pfam" id="PF13372"/>
    </source>
</evidence>
<dbReference type="Pfam" id="PF13372">
    <property type="entry name" value="Alginate_exp"/>
    <property type="match status" value="1"/>
</dbReference>
<reference evidence="2" key="1">
    <citation type="submission" date="2020-10" db="EMBL/GenBank/DDBJ databases">
        <title>Phylogeny of dyella-like bacteria.</title>
        <authorList>
            <person name="Fu J."/>
        </authorList>
    </citation>
    <scope>NUCLEOTIDE SEQUENCE</scope>
    <source>
        <strain evidence="2">DHOC52</strain>
    </source>
</reference>
<comment type="caution">
    <text evidence="2">The sequence shown here is derived from an EMBL/GenBank/DDBJ whole genome shotgun (WGS) entry which is preliminary data.</text>
</comment>
<dbReference type="Proteomes" id="UP001430149">
    <property type="component" value="Unassembled WGS sequence"/>
</dbReference>
<proteinExistence type="predicted"/>
<feature type="domain" description="Alginate export" evidence="1">
    <location>
        <begin position="55"/>
        <end position="445"/>
    </location>
</feature>
<gene>
    <name evidence="2" type="ORF">ISP19_04205</name>
</gene>
<accession>A0ABS2JZZ6</accession>
<name>A0ABS2JZZ6_9GAMM</name>
<protein>
    <submittedName>
        <fullName evidence="2">Alginate export family protein</fullName>
    </submittedName>
</protein>
<evidence type="ECO:0000313" key="2">
    <source>
        <dbReference type="EMBL" id="MBM7124571.1"/>
    </source>
</evidence>
<keyword evidence="3" id="KW-1185">Reference proteome</keyword>
<organism evidence="2 3">
    <name type="scientific">Dyella flava</name>
    <dbReference type="NCBI Taxonomy" id="1920170"/>
    <lineage>
        <taxon>Bacteria</taxon>
        <taxon>Pseudomonadati</taxon>
        <taxon>Pseudomonadota</taxon>
        <taxon>Gammaproteobacteria</taxon>
        <taxon>Lysobacterales</taxon>
        <taxon>Rhodanobacteraceae</taxon>
        <taxon>Dyella</taxon>
    </lineage>
</organism>
<sequence>MFLAGLTLATSLFAAAPESAQSGEGGFATQSYDDDFSYLCGQKTYKCVEDGHGGYISFGGRIREQVLEGRPDDFGLLGSKRINATLLHRLLVHADWHIRPGLRLFVELGNHLEAGRPGGPRPTDKDLLDFQQAFIDYRFMDNDSGRWTWRFGRQQITLGSYRLVAPRDNANILITFDGNVVQWQRDAWTVRALELRPVLNKPGYFDDGNDPTQRLWGVYATRNAIGPYSSVDLYWLGFDNADGKIYKLQGDDHRESYGTRFFGATPHWDYDIEPIIQRGDFADHPIKAWAFFSTSGYTLRDLPFMPRIGLRSDYASGSHHPGDGTTTTFHPLIGPAPLLTDANLNTAANLIDVDPSVDFHLTDKLTVGAHYVELWRASREDAFYGRGLIPIIPGNASRAQHIGSYHRLTTGYEFNDYVSLDLDLTHFEQGAFARAGHALAGNYVTITTYIQF</sequence>
<dbReference type="InterPro" id="IPR053728">
    <property type="entry name" value="Alginate_Permeability_Chnl"/>
</dbReference>
<dbReference type="Gene3D" id="2.40.160.100">
    <property type="match status" value="1"/>
</dbReference>
<dbReference type="EMBL" id="JADIKE010000028">
    <property type="protein sequence ID" value="MBM7124571.1"/>
    <property type="molecule type" value="Genomic_DNA"/>
</dbReference>
<evidence type="ECO:0000313" key="3">
    <source>
        <dbReference type="Proteomes" id="UP001430149"/>
    </source>
</evidence>
<dbReference type="InterPro" id="IPR025388">
    <property type="entry name" value="Alginate_export_dom"/>
</dbReference>